<name>A0A382KXT0_9ZZZZ</name>
<dbReference type="EMBL" id="UINC01083507">
    <property type="protein sequence ID" value="SVC29280.1"/>
    <property type="molecule type" value="Genomic_DNA"/>
</dbReference>
<sequence length="165" mass="17738">ELANNAPTVVELAPGPGMLAEVLLSAQPQLTYIGIDYSAPFIQIARDKLAPFDQRITLHQADLVKDDWPSLLSSPVHAVVSNMAIHDLGSGAAVAATYEKAIHLLERGGLIINADLVTMPDDDQPPADGKLKVPRHLEILMDLGFADVRCTLDLGHYACIIARKA</sequence>
<accession>A0A382KXT0</accession>
<reference evidence="2" key="1">
    <citation type="submission" date="2018-05" db="EMBL/GenBank/DDBJ databases">
        <authorList>
            <person name="Lanie J.A."/>
            <person name="Ng W.-L."/>
            <person name="Kazmierczak K.M."/>
            <person name="Andrzejewski T.M."/>
            <person name="Davidsen T.M."/>
            <person name="Wayne K.J."/>
            <person name="Tettelin H."/>
            <person name="Glass J.I."/>
            <person name="Rusch D."/>
            <person name="Podicherti R."/>
            <person name="Tsui H.-C.T."/>
            <person name="Winkler M.E."/>
        </authorList>
    </citation>
    <scope>NUCLEOTIDE SEQUENCE</scope>
</reference>
<dbReference type="CDD" id="cd02440">
    <property type="entry name" value="AdoMet_MTases"/>
    <property type="match status" value="1"/>
</dbReference>
<dbReference type="Gene3D" id="3.40.50.150">
    <property type="entry name" value="Vaccinia Virus protein VP39"/>
    <property type="match status" value="1"/>
</dbReference>
<feature type="domain" description="Methyltransferase type 12" evidence="1">
    <location>
        <begin position="11"/>
        <end position="111"/>
    </location>
</feature>
<organism evidence="2">
    <name type="scientific">marine metagenome</name>
    <dbReference type="NCBI Taxonomy" id="408172"/>
    <lineage>
        <taxon>unclassified sequences</taxon>
        <taxon>metagenomes</taxon>
        <taxon>ecological metagenomes</taxon>
    </lineage>
</organism>
<proteinExistence type="predicted"/>
<dbReference type="AlphaFoldDB" id="A0A382KXT0"/>
<evidence type="ECO:0000259" key="1">
    <source>
        <dbReference type="Pfam" id="PF08242"/>
    </source>
</evidence>
<dbReference type="Pfam" id="PF08242">
    <property type="entry name" value="Methyltransf_12"/>
    <property type="match status" value="1"/>
</dbReference>
<dbReference type="SUPFAM" id="SSF53335">
    <property type="entry name" value="S-adenosyl-L-methionine-dependent methyltransferases"/>
    <property type="match status" value="1"/>
</dbReference>
<evidence type="ECO:0000313" key="2">
    <source>
        <dbReference type="EMBL" id="SVC29280.1"/>
    </source>
</evidence>
<feature type="non-terminal residue" evidence="2">
    <location>
        <position position="1"/>
    </location>
</feature>
<dbReference type="InterPro" id="IPR013217">
    <property type="entry name" value="Methyltransf_12"/>
</dbReference>
<dbReference type="InterPro" id="IPR029063">
    <property type="entry name" value="SAM-dependent_MTases_sf"/>
</dbReference>
<protein>
    <recommendedName>
        <fullName evidence="1">Methyltransferase type 12 domain-containing protein</fullName>
    </recommendedName>
</protein>
<gene>
    <name evidence="2" type="ORF">METZ01_LOCUS282134</name>
</gene>